<keyword evidence="5" id="KW-1185">Reference proteome</keyword>
<organism evidence="2 4">
    <name type="scientific">Paenibacillus barcinonensis</name>
    <dbReference type="NCBI Taxonomy" id="198119"/>
    <lineage>
        <taxon>Bacteria</taxon>
        <taxon>Bacillati</taxon>
        <taxon>Bacillota</taxon>
        <taxon>Bacilli</taxon>
        <taxon>Bacillales</taxon>
        <taxon>Paenibacillaceae</taxon>
        <taxon>Paenibacillus</taxon>
    </lineage>
</organism>
<dbReference type="SUPFAM" id="SSF47413">
    <property type="entry name" value="lambda repressor-like DNA-binding domains"/>
    <property type="match status" value="1"/>
</dbReference>
<dbReference type="InterPro" id="IPR010982">
    <property type="entry name" value="Lambda_DNA-bd_dom_sf"/>
</dbReference>
<evidence type="ECO:0000313" key="4">
    <source>
        <dbReference type="Proteomes" id="UP000247790"/>
    </source>
</evidence>
<proteinExistence type="predicted"/>
<reference evidence="3 5" key="2">
    <citation type="submission" date="2020-06" db="EMBL/GenBank/DDBJ databases">
        <title>Complete genome of Paenibacillus barcinonensis KACC11450.</title>
        <authorList>
            <person name="Kim M."/>
            <person name="Park Y.-J."/>
            <person name="Shin J.-H."/>
        </authorList>
    </citation>
    <scope>NUCLEOTIDE SEQUENCE [LARGE SCALE GENOMIC DNA]</scope>
    <source>
        <strain evidence="3 5">KACC11450</strain>
    </source>
</reference>
<dbReference type="RefSeq" id="WP_110899708.1">
    <property type="nucleotide sequence ID" value="NZ_CP054614.1"/>
</dbReference>
<evidence type="ECO:0000313" key="3">
    <source>
        <dbReference type="EMBL" id="QKS57207.1"/>
    </source>
</evidence>
<evidence type="ECO:0000259" key="1">
    <source>
        <dbReference type="PROSITE" id="PS50943"/>
    </source>
</evidence>
<dbReference type="Proteomes" id="UP000247790">
    <property type="component" value="Unassembled WGS sequence"/>
</dbReference>
<sequence>MKIDAELKRREAFKIARSRKKVSQREASIALNISESHFRNIESGRGNPDAVLLFRIARYFGETPENMFPDLAIA</sequence>
<dbReference type="EMBL" id="CP054614">
    <property type="protein sequence ID" value="QKS57207.1"/>
    <property type="molecule type" value="Genomic_DNA"/>
</dbReference>
<evidence type="ECO:0000313" key="2">
    <source>
        <dbReference type="EMBL" id="PYE42118.1"/>
    </source>
</evidence>
<protein>
    <submittedName>
        <fullName evidence="2 3">Transcriptional regulator</fullName>
    </submittedName>
</protein>
<dbReference type="EMBL" id="QJSW01000042">
    <property type="protein sequence ID" value="PYE42118.1"/>
    <property type="molecule type" value="Genomic_DNA"/>
</dbReference>
<dbReference type="Pfam" id="PF13560">
    <property type="entry name" value="HTH_31"/>
    <property type="match status" value="1"/>
</dbReference>
<dbReference type="AlphaFoldDB" id="A0A2V4VIG8"/>
<gene>
    <name evidence="2" type="ORF">DFQ00_14215</name>
    <name evidence="3" type="ORF">HUB98_13365</name>
</gene>
<dbReference type="InterPro" id="IPR001387">
    <property type="entry name" value="Cro/C1-type_HTH"/>
</dbReference>
<dbReference type="OrthoDB" id="2665750at2"/>
<feature type="domain" description="HTH cro/C1-type" evidence="1">
    <location>
        <begin position="13"/>
        <end position="67"/>
    </location>
</feature>
<dbReference type="SMART" id="SM00530">
    <property type="entry name" value="HTH_XRE"/>
    <property type="match status" value="1"/>
</dbReference>
<dbReference type="PROSITE" id="PS50943">
    <property type="entry name" value="HTH_CROC1"/>
    <property type="match status" value="1"/>
</dbReference>
<accession>A0A2V4VIG8</accession>
<dbReference type="Proteomes" id="UP000509327">
    <property type="component" value="Chromosome"/>
</dbReference>
<dbReference type="GO" id="GO:0003677">
    <property type="term" value="F:DNA binding"/>
    <property type="evidence" value="ECO:0007669"/>
    <property type="project" value="InterPro"/>
</dbReference>
<evidence type="ECO:0000313" key="5">
    <source>
        <dbReference type="Proteomes" id="UP000509327"/>
    </source>
</evidence>
<dbReference type="CDD" id="cd00093">
    <property type="entry name" value="HTH_XRE"/>
    <property type="match status" value="1"/>
</dbReference>
<reference evidence="2 4" key="1">
    <citation type="submission" date="2018-06" db="EMBL/GenBank/DDBJ databases">
        <title>Genomic Encyclopedia of Type Strains, Phase III (KMG-III): the genomes of soil and plant-associated and newly described type strains.</title>
        <authorList>
            <person name="Whitman W."/>
        </authorList>
    </citation>
    <scope>NUCLEOTIDE SEQUENCE [LARGE SCALE GENOMIC DNA]</scope>
    <source>
        <strain evidence="2 4">CECT 7022</strain>
    </source>
</reference>
<name>A0A2V4VIG8_PAEBA</name>
<dbReference type="Gene3D" id="1.10.260.40">
    <property type="entry name" value="lambda repressor-like DNA-binding domains"/>
    <property type="match status" value="1"/>
</dbReference>